<keyword evidence="7" id="KW-1185">Reference proteome</keyword>
<dbReference type="NCBIfam" id="NF033788">
    <property type="entry name" value="HTH_metalloreg"/>
    <property type="match status" value="1"/>
</dbReference>
<gene>
    <name evidence="6" type="ORF">CKO31_13405</name>
</gene>
<dbReference type="PROSITE" id="PS50987">
    <property type="entry name" value="HTH_ARSR_2"/>
    <property type="match status" value="1"/>
</dbReference>
<sequence length="117" mass="12927">MQPEAQAVFAALAHDTRLRSLVLLHHHGELCVCELTHALGMSQPHISRHLALLRETGLVADRRSGTWVFYRLNPTLPGWAKRVLRVTAEGVVGESPFAEDARALAAMVDRPDIVRCA</sequence>
<keyword evidence="3" id="KW-0238">DNA-binding</keyword>
<evidence type="ECO:0000256" key="1">
    <source>
        <dbReference type="ARBA" id="ARBA00022849"/>
    </source>
</evidence>
<dbReference type="CDD" id="cd00090">
    <property type="entry name" value="HTH_ARSR"/>
    <property type="match status" value="1"/>
</dbReference>
<dbReference type="InterPro" id="IPR051081">
    <property type="entry name" value="HTH_MetalResp_TranReg"/>
</dbReference>
<dbReference type="Pfam" id="PF01022">
    <property type="entry name" value="HTH_5"/>
    <property type="match status" value="1"/>
</dbReference>
<dbReference type="InterPro" id="IPR011991">
    <property type="entry name" value="ArsR-like_HTH"/>
</dbReference>
<organism evidence="6 7">
    <name type="scientific">Thiohalocapsa halophila</name>
    <dbReference type="NCBI Taxonomy" id="69359"/>
    <lineage>
        <taxon>Bacteria</taxon>
        <taxon>Pseudomonadati</taxon>
        <taxon>Pseudomonadota</taxon>
        <taxon>Gammaproteobacteria</taxon>
        <taxon>Chromatiales</taxon>
        <taxon>Chromatiaceae</taxon>
        <taxon>Thiohalocapsa</taxon>
    </lineage>
</organism>
<feature type="domain" description="HTH arsR-type" evidence="5">
    <location>
        <begin position="1"/>
        <end position="91"/>
    </location>
</feature>
<accession>A0ABS1CIN0</accession>
<evidence type="ECO:0000313" key="7">
    <source>
        <dbReference type="Proteomes" id="UP000748752"/>
    </source>
</evidence>
<keyword evidence="2" id="KW-0805">Transcription regulation</keyword>
<dbReference type="Gene3D" id="1.10.10.10">
    <property type="entry name" value="Winged helix-like DNA-binding domain superfamily/Winged helix DNA-binding domain"/>
    <property type="match status" value="1"/>
</dbReference>
<proteinExistence type="predicted"/>
<keyword evidence="1" id="KW-0059">Arsenical resistance</keyword>
<name>A0ABS1CIN0_9GAMM</name>
<dbReference type="SMART" id="SM00418">
    <property type="entry name" value="HTH_ARSR"/>
    <property type="match status" value="1"/>
</dbReference>
<dbReference type="NCBIfam" id="NF007528">
    <property type="entry name" value="PRK10141.1"/>
    <property type="match status" value="1"/>
</dbReference>
<dbReference type="InterPro" id="IPR001845">
    <property type="entry name" value="HTH_ArsR_DNA-bd_dom"/>
</dbReference>
<dbReference type="EMBL" id="NRRV01000031">
    <property type="protein sequence ID" value="MBK1631724.1"/>
    <property type="molecule type" value="Genomic_DNA"/>
</dbReference>
<protein>
    <submittedName>
        <fullName evidence="6">Transcriptional regulator</fullName>
    </submittedName>
</protein>
<evidence type="ECO:0000256" key="4">
    <source>
        <dbReference type="ARBA" id="ARBA00023163"/>
    </source>
</evidence>
<dbReference type="PRINTS" id="PR00778">
    <property type="entry name" value="HTHARSR"/>
</dbReference>
<reference evidence="6 7" key="1">
    <citation type="journal article" date="2020" name="Microorganisms">
        <title>Osmotic Adaptation and Compatible Solute Biosynthesis of Phototrophic Bacteria as Revealed from Genome Analyses.</title>
        <authorList>
            <person name="Imhoff J.F."/>
            <person name="Rahn T."/>
            <person name="Kunzel S."/>
            <person name="Keller A."/>
            <person name="Neulinger S.C."/>
        </authorList>
    </citation>
    <scope>NUCLEOTIDE SEQUENCE [LARGE SCALE GENOMIC DNA]</scope>
    <source>
        <strain evidence="6 7">DSM 6210</strain>
    </source>
</reference>
<evidence type="ECO:0000256" key="3">
    <source>
        <dbReference type="ARBA" id="ARBA00023125"/>
    </source>
</evidence>
<evidence type="ECO:0000259" key="5">
    <source>
        <dbReference type="PROSITE" id="PS50987"/>
    </source>
</evidence>
<dbReference type="Proteomes" id="UP000748752">
    <property type="component" value="Unassembled WGS sequence"/>
</dbReference>
<dbReference type="PANTHER" id="PTHR33154">
    <property type="entry name" value="TRANSCRIPTIONAL REGULATOR, ARSR FAMILY"/>
    <property type="match status" value="1"/>
</dbReference>
<dbReference type="RefSeq" id="WP_200238405.1">
    <property type="nucleotide sequence ID" value="NZ_NRRV01000031.1"/>
</dbReference>
<evidence type="ECO:0000313" key="6">
    <source>
        <dbReference type="EMBL" id="MBK1631724.1"/>
    </source>
</evidence>
<dbReference type="InterPro" id="IPR036388">
    <property type="entry name" value="WH-like_DNA-bd_sf"/>
</dbReference>
<comment type="caution">
    <text evidence="6">The sequence shown here is derived from an EMBL/GenBank/DDBJ whole genome shotgun (WGS) entry which is preliminary data.</text>
</comment>
<dbReference type="PANTHER" id="PTHR33154:SF18">
    <property type="entry name" value="ARSENICAL RESISTANCE OPERON REPRESSOR"/>
    <property type="match status" value="1"/>
</dbReference>
<dbReference type="SUPFAM" id="SSF46785">
    <property type="entry name" value="Winged helix' DNA-binding domain"/>
    <property type="match status" value="1"/>
</dbReference>
<evidence type="ECO:0000256" key="2">
    <source>
        <dbReference type="ARBA" id="ARBA00023015"/>
    </source>
</evidence>
<dbReference type="InterPro" id="IPR036390">
    <property type="entry name" value="WH_DNA-bd_sf"/>
</dbReference>
<keyword evidence="4" id="KW-0804">Transcription</keyword>